<reference evidence="2 3" key="1">
    <citation type="journal article" date="2016" name="Nat. Commun.">
        <title>Thousands of microbial genomes shed light on interconnected biogeochemical processes in an aquifer system.</title>
        <authorList>
            <person name="Anantharaman K."/>
            <person name="Brown C.T."/>
            <person name="Hug L.A."/>
            <person name="Sharon I."/>
            <person name="Castelle C.J."/>
            <person name="Probst A.J."/>
            <person name="Thomas B.C."/>
            <person name="Singh A."/>
            <person name="Wilkins M.J."/>
            <person name="Karaoz U."/>
            <person name="Brodie E.L."/>
            <person name="Williams K.H."/>
            <person name="Hubbard S.S."/>
            <person name="Banfield J.F."/>
        </authorList>
    </citation>
    <scope>NUCLEOTIDE SEQUENCE [LARGE SCALE GENOMIC DNA]</scope>
</reference>
<dbReference type="EMBL" id="MEUA01000054">
    <property type="protein sequence ID" value="OGC13477.1"/>
    <property type="molecule type" value="Genomic_DNA"/>
</dbReference>
<gene>
    <name evidence="2" type="ORF">A2290_07295</name>
</gene>
<organism evidence="2 3">
    <name type="scientific">candidate division WOR-1 bacterium RIFOXYB2_FULL_36_35</name>
    <dbReference type="NCBI Taxonomy" id="1802578"/>
    <lineage>
        <taxon>Bacteria</taxon>
        <taxon>Bacillati</taxon>
        <taxon>Saganbacteria</taxon>
    </lineage>
</organism>
<dbReference type="Proteomes" id="UP000177905">
    <property type="component" value="Unassembled WGS sequence"/>
</dbReference>
<dbReference type="InterPro" id="IPR054254">
    <property type="entry name" value="DUF6985"/>
</dbReference>
<evidence type="ECO:0000313" key="3">
    <source>
        <dbReference type="Proteomes" id="UP000177905"/>
    </source>
</evidence>
<proteinExistence type="predicted"/>
<evidence type="ECO:0000313" key="2">
    <source>
        <dbReference type="EMBL" id="OGC13477.1"/>
    </source>
</evidence>
<dbReference type="Pfam" id="PF22481">
    <property type="entry name" value="DUF6985"/>
    <property type="match status" value="1"/>
</dbReference>
<sequence>MDEELILKTKFKSFNKKVEILFCDTAGSPNKIQQKTYDGFIEKQDALAADMLQKIFKFYKQSYSDYEAGWKAGGMSGKKLEKFLPKPTTAEALKSFITPATIYIQNKAKCKEGTLSIEFDCTWDTENGLGVLVENWRVVDVGHAEIAYF</sequence>
<dbReference type="AlphaFoldDB" id="A0A1F4RZ97"/>
<feature type="domain" description="DUF6985" evidence="1">
    <location>
        <begin position="10"/>
        <end position="146"/>
    </location>
</feature>
<evidence type="ECO:0000259" key="1">
    <source>
        <dbReference type="Pfam" id="PF22481"/>
    </source>
</evidence>
<accession>A0A1F4RZ97</accession>
<name>A0A1F4RZ97_UNCSA</name>
<protein>
    <recommendedName>
        <fullName evidence="1">DUF6985 domain-containing protein</fullName>
    </recommendedName>
</protein>
<comment type="caution">
    <text evidence="2">The sequence shown here is derived from an EMBL/GenBank/DDBJ whole genome shotgun (WGS) entry which is preliminary data.</text>
</comment>